<dbReference type="InterPro" id="IPR053137">
    <property type="entry name" value="NLR-like"/>
</dbReference>
<dbReference type="InterPro" id="IPR027417">
    <property type="entry name" value="P-loop_NTPase"/>
</dbReference>
<accession>A0A1B7XQS6</accession>
<dbReference type="RefSeq" id="XP_018150640.1">
    <property type="nucleotide sequence ID" value="XM_018309397.1"/>
</dbReference>
<dbReference type="PANTHER" id="PTHR46082">
    <property type="entry name" value="ATP/GTP-BINDING PROTEIN-RELATED"/>
    <property type="match status" value="1"/>
</dbReference>
<dbReference type="AlphaFoldDB" id="A0A1B7XQS6"/>
<dbReference type="Gene3D" id="3.40.50.300">
    <property type="entry name" value="P-loop containing nucleotide triphosphate hydrolases"/>
    <property type="match status" value="1"/>
</dbReference>
<dbReference type="SUPFAM" id="SSF52540">
    <property type="entry name" value="P-loop containing nucleoside triphosphate hydrolases"/>
    <property type="match status" value="1"/>
</dbReference>
<organism evidence="1 2">
    <name type="scientific">Colletotrichum higginsianum (strain IMI 349063)</name>
    <name type="common">Crucifer anthracnose fungus</name>
    <dbReference type="NCBI Taxonomy" id="759273"/>
    <lineage>
        <taxon>Eukaryota</taxon>
        <taxon>Fungi</taxon>
        <taxon>Dikarya</taxon>
        <taxon>Ascomycota</taxon>
        <taxon>Pezizomycotina</taxon>
        <taxon>Sordariomycetes</taxon>
        <taxon>Hypocreomycetidae</taxon>
        <taxon>Glomerellales</taxon>
        <taxon>Glomerellaceae</taxon>
        <taxon>Colletotrichum</taxon>
        <taxon>Colletotrichum destructivum species complex</taxon>
    </lineage>
</organism>
<keyword evidence="2" id="KW-1185">Reference proteome</keyword>
<dbReference type="VEuPathDB" id="FungiDB:CH63R_14423"/>
<dbReference type="OrthoDB" id="1577640at2759"/>
<gene>
    <name evidence="1" type="ORF">CH63R_14423</name>
</gene>
<sequence>MTDGPWDRSTRQNLHFIVPFGRNENFVGRDAILTQLLERVHPAAYKDTCQRTAIVGLGGIGKKQVAIEAAYLVRDAHPSCSVFWVLAVDMSMFERAYRDIGQKLEIQGIEDDQADVKSLVKTALEPDDIKSWLLIVDNADDMDLLFTSSKLMTYLPSSRRALFCLQPEPT</sequence>
<dbReference type="GeneID" id="28873504"/>
<dbReference type="EMBL" id="LTAN01000011">
    <property type="protein sequence ID" value="OBR02122.1"/>
    <property type="molecule type" value="Genomic_DNA"/>
</dbReference>
<dbReference type="KEGG" id="chig:CH63R_14423"/>
<reference evidence="2" key="1">
    <citation type="journal article" date="2017" name="BMC Genomics">
        <title>Gapless genome assembly of Colletotrichum higginsianum reveals chromosome structure and association of transposable elements with secondary metabolite gene clusters.</title>
        <authorList>
            <person name="Dallery J.-F."/>
            <person name="Lapalu N."/>
            <person name="Zampounis A."/>
            <person name="Pigne S."/>
            <person name="Luyten I."/>
            <person name="Amselem J."/>
            <person name="Wittenberg A.H.J."/>
            <person name="Zhou S."/>
            <person name="de Queiroz M.V."/>
            <person name="Robin G.P."/>
            <person name="Auger A."/>
            <person name="Hainaut M."/>
            <person name="Henrissat B."/>
            <person name="Kim K.-T."/>
            <person name="Lee Y.-H."/>
            <person name="Lespinet O."/>
            <person name="Schwartz D.C."/>
            <person name="Thon M.R."/>
            <person name="O'Connell R.J."/>
        </authorList>
    </citation>
    <scope>NUCLEOTIDE SEQUENCE [LARGE SCALE GENOMIC DNA]</scope>
    <source>
        <strain evidence="2">IMI 349063</strain>
    </source>
</reference>
<dbReference type="PANTHER" id="PTHR46082:SF6">
    <property type="entry name" value="AAA+ ATPASE DOMAIN-CONTAINING PROTEIN-RELATED"/>
    <property type="match status" value="1"/>
</dbReference>
<proteinExistence type="predicted"/>
<protein>
    <submittedName>
        <fullName evidence="1">Kinesin light</fullName>
    </submittedName>
</protein>
<evidence type="ECO:0000313" key="2">
    <source>
        <dbReference type="Proteomes" id="UP000092177"/>
    </source>
</evidence>
<name>A0A1B7XQS6_COLHI</name>
<dbReference type="Proteomes" id="UP000092177">
    <property type="component" value="Chromosome 11"/>
</dbReference>
<comment type="caution">
    <text evidence="1">The sequence shown here is derived from an EMBL/GenBank/DDBJ whole genome shotgun (WGS) entry which is preliminary data.</text>
</comment>
<evidence type="ECO:0000313" key="1">
    <source>
        <dbReference type="EMBL" id="OBR02122.1"/>
    </source>
</evidence>